<evidence type="ECO:0000256" key="7">
    <source>
        <dbReference type="HAMAP-Rule" id="MF_00484"/>
    </source>
</evidence>
<name>A0ABZ2N529_9BACI</name>
<dbReference type="EMBL" id="CP147404">
    <property type="protein sequence ID" value="WXB92392.1"/>
    <property type="molecule type" value="Genomic_DNA"/>
</dbReference>
<evidence type="ECO:0000256" key="2">
    <source>
        <dbReference type="ARBA" id="ARBA00002764"/>
    </source>
</evidence>
<comment type="catalytic activity">
    <reaction evidence="1 7">
        <text>[(1-&gt;4)-alpha-D-glucosyl](n) + ADP-alpha-D-glucose = [(1-&gt;4)-alpha-D-glucosyl](n+1) + ADP + H(+)</text>
        <dbReference type="Rhea" id="RHEA:18189"/>
        <dbReference type="Rhea" id="RHEA-COMP:9584"/>
        <dbReference type="Rhea" id="RHEA-COMP:9587"/>
        <dbReference type="ChEBI" id="CHEBI:15378"/>
        <dbReference type="ChEBI" id="CHEBI:15444"/>
        <dbReference type="ChEBI" id="CHEBI:57498"/>
        <dbReference type="ChEBI" id="CHEBI:456216"/>
        <dbReference type="EC" id="2.4.1.21"/>
    </reaction>
</comment>
<feature type="binding site" evidence="7">
    <location>
        <position position="15"/>
    </location>
    <ligand>
        <name>ADP-alpha-D-glucose</name>
        <dbReference type="ChEBI" id="CHEBI:57498"/>
    </ligand>
</feature>
<feature type="domain" description="Starch synthase catalytic" evidence="9">
    <location>
        <begin position="2"/>
        <end position="237"/>
    </location>
</feature>
<dbReference type="Pfam" id="PF08323">
    <property type="entry name" value="Glyco_transf_5"/>
    <property type="match status" value="1"/>
</dbReference>
<dbReference type="SUPFAM" id="SSF53756">
    <property type="entry name" value="UDP-Glycosyltransferase/glycogen phosphorylase"/>
    <property type="match status" value="1"/>
</dbReference>
<dbReference type="Proteomes" id="UP001387364">
    <property type="component" value="Chromosome"/>
</dbReference>
<protein>
    <recommendedName>
        <fullName evidence="7">Glycogen synthase</fullName>
        <ecNumber evidence="7">2.4.1.21</ecNumber>
    </recommendedName>
    <alternativeName>
        <fullName evidence="7">Starch [bacterial glycogen] synthase</fullName>
    </alternativeName>
</protein>
<gene>
    <name evidence="7 10" type="primary">glgA</name>
    <name evidence="10" type="ORF">WDJ61_14170</name>
</gene>
<evidence type="ECO:0000259" key="9">
    <source>
        <dbReference type="Pfam" id="PF08323"/>
    </source>
</evidence>
<dbReference type="HAMAP" id="MF_00484">
    <property type="entry name" value="Glycogen_synth"/>
    <property type="match status" value="1"/>
</dbReference>
<dbReference type="PANTHER" id="PTHR45825:SF11">
    <property type="entry name" value="ALPHA AMYLASE DOMAIN-CONTAINING PROTEIN"/>
    <property type="match status" value="1"/>
</dbReference>
<dbReference type="InterPro" id="IPR001296">
    <property type="entry name" value="Glyco_trans_1"/>
</dbReference>
<dbReference type="Pfam" id="PF00534">
    <property type="entry name" value="Glycos_transf_1"/>
    <property type="match status" value="1"/>
</dbReference>
<proteinExistence type="inferred from homology"/>
<sequence>MKLLFVVSECVPFVKSGGLADVAGSLPKELKKQGMDVRVVLPKYGTIPLEYQAQMKKVAEYIVPVGWRNQYCGIEQLEKDGVVYYFIDNEYYFYREKMYGFGDDGERFSYFTRAVLDSLPHIDFYPDVIHCHDWHTAMIPFMLRVEHQNRPGYELIRTAFTIHNLLYQGIFPQSVLTDLLNLHSQYFNSRQLEFYDCINFMKGGLISADVITTVSPTYRNEILTPYFGERLDGVLQEREDALIGILNGIDDSIYHPVTDPLIVPFDRDHLSGKKENKQLLQRMFGLEEKANARIVSIISRFTRQKGLELVTRVFHEMIEEDVQFIVLGTGEDEFEWFFKEMEWKYPQKVRSYIGFDEGLAHKIYAGSDLFLMPSKFEPCGLGQMIAMKYGALPLVRETGGLNDSVLSYNEQTGEGNGFSFTNFNAHDLLFTFRRAIQMYEKKDVWESIVKQAMVCDYSWSQSAKQYSELYSDLSSRRESHVF</sequence>
<dbReference type="Gene3D" id="3.40.50.2000">
    <property type="entry name" value="Glycogen Phosphorylase B"/>
    <property type="match status" value="2"/>
</dbReference>
<evidence type="ECO:0000313" key="10">
    <source>
        <dbReference type="EMBL" id="WXB92392.1"/>
    </source>
</evidence>
<comment type="similarity">
    <text evidence="3 7">Belongs to the glycosyltransferase 1 family. Bacterial/plant glycogen synthase subfamily.</text>
</comment>
<evidence type="ECO:0000259" key="8">
    <source>
        <dbReference type="Pfam" id="PF00534"/>
    </source>
</evidence>
<dbReference type="GO" id="GO:0009011">
    <property type="term" value="F:alpha-1,4-glucan glucosyltransferase (ADP-glucose donor) activity"/>
    <property type="evidence" value="ECO:0007669"/>
    <property type="project" value="UniProtKB-EC"/>
</dbReference>
<dbReference type="NCBIfam" id="NF001898">
    <property type="entry name" value="PRK00654.1-1"/>
    <property type="match status" value="1"/>
</dbReference>
<evidence type="ECO:0000256" key="6">
    <source>
        <dbReference type="ARBA" id="ARBA00023056"/>
    </source>
</evidence>
<evidence type="ECO:0000256" key="3">
    <source>
        <dbReference type="ARBA" id="ARBA00010281"/>
    </source>
</evidence>
<dbReference type="PANTHER" id="PTHR45825">
    <property type="entry name" value="GRANULE-BOUND STARCH SYNTHASE 1, CHLOROPLASTIC/AMYLOPLASTIC"/>
    <property type="match status" value="1"/>
</dbReference>
<keyword evidence="5 7" id="KW-0808">Transferase</keyword>
<dbReference type="RefSeq" id="WP_338750844.1">
    <property type="nucleotide sequence ID" value="NZ_CP147404.1"/>
</dbReference>
<keyword evidence="6 7" id="KW-0320">Glycogen biosynthesis</keyword>
<evidence type="ECO:0000313" key="11">
    <source>
        <dbReference type="Proteomes" id="UP001387364"/>
    </source>
</evidence>
<dbReference type="InterPro" id="IPR013534">
    <property type="entry name" value="Starch_synth_cat_dom"/>
</dbReference>
<evidence type="ECO:0000256" key="4">
    <source>
        <dbReference type="ARBA" id="ARBA00022676"/>
    </source>
</evidence>
<comment type="pathway">
    <text evidence="7">Glycan biosynthesis; glycogen biosynthesis.</text>
</comment>
<dbReference type="CDD" id="cd03791">
    <property type="entry name" value="GT5_Glycogen_synthase_DULL1-like"/>
    <property type="match status" value="1"/>
</dbReference>
<evidence type="ECO:0000256" key="1">
    <source>
        <dbReference type="ARBA" id="ARBA00001478"/>
    </source>
</evidence>
<dbReference type="NCBIfam" id="NF001899">
    <property type="entry name" value="PRK00654.1-2"/>
    <property type="match status" value="1"/>
</dbReference>
<evidence type="ECO:0000256" key="5">
    <source>
        <dbReference type="ARBA" id="ARBA00022679"/>
    </source>
</evidence>
<comment type="function">
    <text evidence="2 7">Synthesizes alpha-1,4-glucan chains using ADP-glucose.</text>
</comment>
<reference evidence="10 11" key="1">
    <citation type="submission" date="2024-02" db="EMBL/GenBank/DDBJ databases">
        <title>Seven novel Bacillus-like species.</title>
        <authorList>
            <person name="Liu G."/>
        </authorList>
    </citation>
    <scope>NUCLEOTIDE SEQUENCE [LARGE SCALE GENOMIC DNA]</scope>
    <source>
        <strain evidence="10 11">FJAT-52991</strain>
    </source>
</reference>
<dbReference type="InterPro" id="IPR011835">
    <property type="entry name" value="GS/SS"/>
</dbReference>
<dbReference type="NCBIfam" id="TIGR02095">
    <property type="entry name" value="glgA"/>
    <property type="match status" value="1"/>
</dbReference>
<keyword evidence="4 7" id="KW-0328">Glycosyltransferase</keyword>
<keyword evidence="11" id="KW-1185">Reference proteome</keyword>
<organism evidence="10 11">
    <name type="scientific">Bacillus kandeliae</name>
    <dbReference type="NCBI Taxonomy" id="3129297"/>
    <lineage>
        <taxon>Bacteria</taxon>
        <taxon>Bacillati</taxon>
        <taxon>Bacillota</taxon>
        <taxon>Bacilli</taxon>
        <taxon>Bacillales</taxon>
        <taxon>Bacillaceae</taxon>
        <taxon>Bacillus</taxon>
    </lineage>
</organism>
<feature type="domain" description="Glycosyl transferase family 1" evidence="8">
    <location>
        <begin position="287"/>
        <end position="446"/>
    </location>
</feature>
<accession>A0ABZ2N529</accession>
<dbReference type="EC" id="2.4.1.21" evidence="7"/>